<dbReference type="GO" id="GO:0003677">
    <property type="term" value="F:DNA binding"/>
    <property type="evidence" value="ECO:0007669"/>
    <property type="project" value="InterPro"/>
</dbReference>
<name>A0A388TH71_9BACT</name>
<dbReference type="Pfam" id="PF21716">
    <property type="entry name" value="dnstrm_HI1420"/>
    <property type="match status" value="1"/>
</dbReference>
<dbReference type="EMBL" id="BGZO01000018">
    <property type="protein sequence ID" value="GBR76190.1"/>
    <property type="molecule type" value="Genomic_DNA"/>
</dbReference>
<dbReference type="PANTHER" id="PTHR40275">
    <property type="entry name" value="SSL7038 PROTEIN"/>
    <property type="match status" value="1"/>
</dbReference>
<dbReference type="PANTHER" id="PTHR40275:SF1">
    <property type="entry name" value="SSL7038 PROTEIN"/>
    <property type="match status" value="1"/>
</dbReference>
<dbReference type="SUPFAM" id="SSF47413">
    <property type="entry name" value="lambda repressor-like DNA-binding domains"/>
    <property type="match status" value="1"/>
</dbReference>
<dbReference type="AlphaFoldDB" id="A0A388TH71"/>
<accession>A0A388TH71</accession>
<protein>
    <submittedName>
        <fullName evidence="1">Helix-turn-helix XRE-family transcriptional regulators</fullName>
    </submittedName>
</protein>
<dbReference type="InterPro" id="IPR010982">
    <property type="entry name" value="Lambda_DNA-bd_dom_sf"/>
</dbReference>
<organism evidence="1 2">
    <name type="scientific">Candidatus Termititenax persephonae</name>
    <dbReference type="NCBI Taxonomy" id="2218525"/>
    <lineage>
        <taxon>Bacteria</taxon>
        <taxon>Bacillati</taxon>
        <taxon>Candidatus Margulisiibacteriota</taxon>
        <taxon>Candidatus Termititenacia</taxon>
        <taxon>Candidatus Termititenacales</taxon>
        <taxon>Candidatus Termititenacaceae</taxon>
        <taxon>Candidatus Termititenax</taxon>
    </lineage>
</organism>
<dbReference type="NCBIfam" id="TIGR02684">
    <property type="entry name" value="dnstrm_HI1420"/>
    <property type="match status" value="1"/>
</dbReference>
<evidence type="ECO:0000313" key="1">
    <source>
        <dbReference type="EMBL" id="GBR76190.1"/>
    </source>
</evidence>
<dbReference type="Proteomes" id="UP000275925">
    <property type="component" value="Unassembled WGS sequence"/>
</dbReference>
<reference evidence="1 2" key="1">
    <citation type="journal article" date="2019" name="ISME J.">
        <title>Genome analyses of uncultured TG2/ZB3 bacteria in 'Margulisbacteria' specifically attached to ectosymbiotic spirochetes of protists in the termite gut.</title>
        <authorList>
            <person name="Utami Y.D."/>
            <person name="Kuwahara H."/>
            <person name="Igai K."/>
            <person name="Murakami T."/>
            <person name="Sugaya K."/>
            <person name="Morikawa T."/>
            <person name="Nagura Y."/>
            <person name="Yuki M."/>
            <person name="Deevong P."/>
            <person name="Inoue T."/>
            <person name="Kihara K."/>
            <person name="Lo N."/>
            <person name="Yamada A."/>
            <person name="Ohkuma M."/>
            <person name="Hongoh Y."/>
        </authorList>
    </citation>
    <scope>NUCLEOTIDE SEQUENCE [LARGE SCALE GENOMIC DNA]</scope>
    <source>
        <strain evidence="1">NkOx7-02</strain>
    </source>
</reference>
<gene>
    <name evidence="1" type="ORF">NO2_0783</name>
</gene>
<dbReference type="InterPro" id="IPR014057">
    <property type="entry name" value="HI1420"/>
</dbReference>
<proteinExistence type="predicted"/>
<keyword evidence="2" id="KW-1185">Reference proteome</keyword>
<comment type="caution">
    <text evidence="1">The sequence shown here is derived from an EMBL/GenBank/DDBJ whole genome shotgun (WGS) entry which is preliminary data.</text>
</comment>
<sequence>MVKFSKYDFADYLKNEEDVRVYLETAFESGDTGFIAYALGNVAKAHGMGRIAKKAGVNRESLYRSLSRRKNPYFSTISKVMNSLGYSLTFTAAQKKHSKGLKRGLHPIY</sequence>
<evidence type="ECO:0000313" key="2">
    <source>
        <dbReference type="Proteomes" id="UP000275925"/>
    </source>
</evidence>